<evidence type="ECO:0000313" key="2">
    <source>
        <dbReference type="Proteomes" id="UP000009881"/>
    </source>
</evidence>
<keyword evidence="1" id="KW-0449">Lipoprotein</keyword>
<dbReference type="Pfam" id="PF12915">
    <property type="entry name" value="DUF3833"/>
    <property type="match status" value="1"/>
</dbReference>
<protein>
    <submittedName>
        <fullName evidence="1">Putative lipoprotein</fullName>
    </submittedName>
</protein>
<dbReference type="AlphaFoldDB" id="K9GWE4"/>
<dbReference type="EMBL" id="ANHY01000012">
    <property type="protein sequence ID" value="EKV29572.1"/>
    <property type="molecule type" value="Genomic_DNA"/>
</dbReference>
<dbReference type="eggNOG" id="ENOG5031DNS">
    <property type="taxonomic scope" value="Bacteria"/>
</dbReference>
<gene>
    <name evidence="1" type="ORF">C882_0394</name>
</gene>
<dbReference type="InterPro" id="IPR024409">
    <property type="entry name" value="DUF3833"/>
</dbReference>
<evidence type="ECO:0000313" key="1">
    <source>
        <dbReference type="EMBL" id="EKV29572.1"/>
    </source>
</evidence>
<comment type="caution">
    <text evidence="1">The sequence shown here is derived from an EMBL/GenBank/DDBJ whole genome shotgun (WGS) entry which is preliminary data.</text>
</comment>
<sequence>MRIEDFRNQTPRFAPEDYFAGRTRAWGLFLDRFGGLRRQFVVDIAGIWDPGLRHLILDESFRYDDGSTETRTWTLRRHDGGRYEGWAGDVIGAAHGRCLGNAFHWRYALAVPMGGRTVKLAFDDWMFLQPGGVLLNRATVSKWGLDVGTVSIAYSKTAEGDAEIAAASGVTAAPAQGPVADSLRTRRSAAE</sequence>
<keyword evidence="2" id="KW-1185">Reference proteome</keyword>
<name>K9GWE4_9PROT</name>
<dbReference type="STRING" id="1238182.C882_0394"/>
<accession>K9GWE4</accession>
<proteinExistence type="predicted"/>
<dbReference type="Proteomes" id="UP000009881">
    <property type="component" value="Unassembled WGS sequence"/>
</dbReference>
<organism evidence="1 2">
    <name type="scientific">Caenispirillum salinarum AK4</name>
    <dbReference type="NCBI Taxonomy" id="1238182"/>
    <lineage>
        <taxon>Bacteria</taxon>
        <taxon>Pseudomonadati</taxon>
        <taxon>Pseudomonadota</taxon>
        <taxon>Alphaproteobacteria</taxon>
        <taxon>Rhodospirillales</taxon>
        <taxon>Novispirillaceae</taxon>
        <taxon>Caenispirillum</taxon>
    </lineage>
</organism>
<reference evidence="1 2" key="1">
    <citation type="journal article" date="2013" name="Genome Announc.">
        <title>Draft Genome Sequence of an Alphaproteobacterium, Caenispirillum salinarum AK4(T), Isolated from a Solar Saltern.</title>
        <authorList>
            <person name="Khatri I."/>
            <person name="Singh A."/>
            <person name="Korpole S."/>
            <person name="Pinnaka A.K."/>
            <person name="Subramanian S."/>
        </authorList>
    </citation>
    <scope>NUCLEOTIDE SEQUENCE [LARGE SCALE GENOMIC DNA]</scope>
    <source>
        <strain evidence="1 2">AK4</strain>
    </source>
</reference>